<keyword evidence="3" id="KW-1185">Reference proteome</keyword>
<dbReference type="Proteomes" id="UP000317378">
    <property type="component" value="Unassembled WGS sequence"/>
</dbReference>
<name>A0A505DEK4_9ACTN</name>
<gene>
    <name evidence="2" type="ORF">FGD71_016750</name>
</gene>
<evidence type="ECO:0000313" key="2">
    <source>
        <dbReference type="EMBL" id="TPQ21140.1"/>
    </source>
</evidence>
<evidence type="ECO:0000313" key="3">
    <source>
        <dbReference type="Proteomes" id="UP000317378"/>
    </source>
</evidence>
<dbReference type="EMBL" id="VCHX02000124">
    <property type="protein sequence ID" value="TPQ21140.1"/>
    <property type="molecule type" value="Genomic_DNA"/>
</dbReference>
<accession>A0A505DEK4</accession>
<reference evidence="2 3" key="1">
    <citation type="submission" date="2019-06" db="EMBL/GenBank/DDBJ databases">
        <title>Streptomyces sporangiiformans sp. nov., a novel actinomycete isolated from soil in Mount Song.</title>
        <authorList>
            <person name="Han L."/>
        </authorList>
    </citation>
    <scope>NUCLEOTIDE SEQUENCE [LARGE SCALE GENOMIC DNA]</scope>
    <source>
        <strain evidence="2 3">NEAU-SSA 1</strain>
    </source>
</reference>
<dbReference type="AlphaFoldDB" id="A0A505DEK4"/>
<protein>
    <submittedName>
        <fullName evidence="2">Uncharacterized protein</fullName>
    </submittedName>
</protein>
<feature type="compositionally biased region" description="Basic residues" evidence="1">
    <location>
        <begin position="1"/>
        <end position="43"/>
    </location>
</feature>
<organism evidence="2 3">
    <name type="scientific">Streptomyces sporangiiformans</name>
    <dbReference type="NCBI Taxonomy" id="2315329"/>
    <lineage>
        <taxon>Bacteria</taxon>
        <taxon>Bacillati</taxon>
        <taxon>Actinomycetota</taxon>
        <taxon>Actinomycetes</taxon>
        <taxon>Kitasatosporales</taxon>
        <taxon>Streptomycetaceae</taxon>
        <taxon>Streptomyces</taxon>
    </lineage>
</organism>
<proteinExistence type="predicted"/>
<sequence length="157" mass="17132">MSRLRRVRLRGRRRRRRRSSPPRRRPRPPPSRRPRRTRSRRRSSPSGSRRRMPESAPDAPGDAEKAPPGEAECSPCPLSGLPGPPVLRTPACALRRSQRPGHRALADPDPVGTPSGAMGRPVTCLRAGRWLGSSAWAGSACRAAGGHSRRADAAPPR</sequence>
<comment type="caution">
    <text evidence="2">The sequence shown here is derived from an EMBL/GenBank/DDBJ whole genome shotgun (WGS) entry which is preliminary data.</text>
</comment>
<feature type="region of interest" description="Disordered" evidence="1">
    <location>
        <begin position="1"/>
        <end position="119"/>
    </location>
</feature>
<evidence type="ECO:0000256" key="1">
    <source>
        <dbReference type="SAM" id="MobiDB-lite"/>
    </source>
</evidence>